<dbReference type="Proteomes" id="UP000663825">
    <property type="component" value="Unassembled WGS sequence"/>
</dbReference>
<keyword evidence="2" id="KW-0812">Transmembrane</keyword>
<evidence type="ECO:0000256" key="2">
    <source>
        <dbReference type="SAM" id="Phobius"/>
    </source>
</evidence>
<sequence length="389" mass="43823">MNGLNVVRCSDNQVQVYQLADVGEQVISTTVTCDRRGEIYHNQYIGFTWNELKLICSSDDSEVHEEQTIQRSIPGYIEFISHVEGQLDQSTEPYVLEINQEATNVMGTIISSEQAADTTYFNENTTPKERRIYIWFPDHPIICRLIFTSDEDYPCPLMHAKVLDDTNYACYYNPGAEEKPTIEQMEAELKQVAEADSEPDDPEAYVLDLPIPDSASIDNPDTSDTSDTSDATKHSYSSKKPAASHSAKSSTTKKPKNQTKPMSFHRKPAHIKSPAEKEGSNVIRIILLVLGILLLIGLICGVIYYVIRKYRWNNLPPSANIENDGKSSYSVDPNQSQQSLTVTSAHETSTELSMNVPLKHRPAVKLRPPEGNIRQSQRVDTRMIYDEDM</sequence>
<evidence type="ECO:0000313" key="7">
    <source>
        <dbReference type="EMBL" id="CAF4239489.1"/>
    </source>
</evidence>
<evidence type="ECO:0000256" key="1">
    <source>
        <dbReference type="SAM" id="MobiDB-lite"/>
    </source>
</evidence>
<proteinExistence type="predicted"/>
<dbReference type="Proteomes" id="UP000663851">
    <property type="component" value="Unassembled WGS sequence"/>
</dbReference>
<dbReference type="OrthoDB" id="10036178at2759"/>
<dbReference type="EMBL" id="CAJNYD010003617">
    <property type="protein sequence ID" value="CAF3532498.1"/>
    <property type="molecule type" value="Genomic_DNA"/>
</dbReference>
<dbReference type="EMBL" id="CAJOBQ010000062">
    <property type="protein sequence ID" value="CAF4239489.1"/>
    <property type="molecule type" value="Genomic_DNA"/>
</dbReference>
<dbReference type="Proteomes" id="UP000663833">
    <property type="component" value="Unassembled WGS sequence"/>
</dbReference>
<dbReference type="Proteomes" id="UP000663869">
    <property type="component" value="Unassembled WGS sequence"/>
</dbReference>
<reference evidence="6" key="1">
    <citation type="submission" date="2021-02" db="EMBL/GenBank/DDBJ databases">
        <authorList>
            <person name="Nowell W R."/>
        </authorList>
    </citation>
    <scope>NUCLEOTIDE SEQUENCE</scope>
</reference>
<organism evidence="6 8">
    <name type="scientific">Rotaria socialis</name>
    <dbReference type="NCBI Taxonomy" id="392032"/>
    <lineage>
        <taxon>Eukaryota</taxon>
        <taxon>Metazoa</taxon>
        <taxon>Spiralia</taxon>
        <taxon>Gnathifera</taxon>
        <taxon>Rotifera</taxon>
        <taxon>Eurotatoria</taxon>
        <taxon>Bdelloidea</taxon>
        <taxon>Philodinida</taxon>
        <taxon>Philodinidae</taxon>
        <taxon>Rotaria</taxon>
    </lineage>
</organism>
<feature type="compositionally biased region" description="Basic residues" evidence="1">
    <location>
        <begin position="251"/>
        <end position="270"/>
    </location>
</feature>
<evidence type="ECO:0000313" key="6">
    <source>
        <dbReference type="EMBL" id="CAF4107860.1"/>
    </source>
</evidence>
<evidence type="ECO:0000313" key="3">
    <source>
        <dbReference type="EMBL" id="CAF3411799.1"/>
    </source>
</evidence>
<feature type="compositionally biased region" description="Low complexity" evidence="1">
    <location>
        <begin position="222"/>
        <end position="250"/>
    </location>
</feature>
<comment type="caution">
    <text evidence="6">The sequence shown here is derived from an EMBL/GenBank/DDBJ whole genome shotgun (WGS) entry which is preliminary data.</text>
</comment>
<evidence type="ECO:0000313" key="5">
    <source>
        <dbReference type="EMBL" id="CAF3670653.1"/>
    </source>
</evidence>
<evidence type="ECO:0000313" key="4">
    <source>
        <dbReference type="EMBL" id="CAF3532498.1"/>
    </source>
</evidence>
<dbReference type="Proteomes" id="UP000663862">
    <property type="component" value="Unassembled WGS sequence"/>
</dbReference>
<dbReference type="EMBL" id="CAJOBO010000040">
    <property type="protein sequence ID" value="CAF4107860.1"/>
    <property type="molecule type" value="Genomic_DNA"/>
</dbReference>
<keyword evidence="2" id="KW-1133">Transmembrane helix</keyword>
<protein>
    <submittedName>
        <fullName evidence="6">Uncharacterized protein</fullName>
    </submittedName>
</protein>
<accession>A0A819VEV2</accession>
<dbReference type="EMBL" id="CAJNYU010003377">
    <property type="protein sequence ID" value="CAF3670653.1"/>
    <property type="molecule type" value="Genomic_DNA"/>
</dbReference>
<feature type="transmembrane region" description="Helical" evidence="2">
    <location>
        <begin position="282"/>
        <end position="307"/>
    </location>
</feature>
<keyword evidence="2" id="KW-0472">Membrane</keyword>
<feature type="region of interest" description="Disordered" evidence="1">
    <location>
        <begin position="192"/>
        <end position="275"/>
    </location>
</feature>
<dbReference type="EMBL" id="CAJNXB010005155">
    <property type="protein sequence ID" value="CAF3411799.1"/>
    <property type="molecule type" value="Genomic_DNA"/>
</dbReference>
<evidence type="ECO:0000313" key="8">
    <source>
        <dbReference type="Proteomes" id="UP000663851"/>
    </source>
</evidence>
<dbReference type="AlphaFoldDB" id="A0A819VEV2"/>
<feature type="region of interest" description="Disordered" evidence="1">
    <location>
        <begin position="325"/>
        <end position="352"/>
    </location>
</feature>
<gene>
    <name evidence="5" type="ORF">FME351_LOCUS25696</name>
    <name evidence="6" type="ORF">HFQ381_LOCUS1438</name>
    <name evidence="4" type="ORF">LUA448_LOCUS27048</name>
    <name evidence="3" type="ORF">TIS948_LOCUS28657</name>
    <name evidence="7" type="ORF">TSG867_LOCUS2382</name>
</gene>
<name>A0A819VEV2_9BILA</name>